<dbReference type="PANTHER" id="PTHR13847">
    <property type="entry name" value="SARCOSINE DEHYDROGENASE-RELATED"/>
    <property type="match status" value="1"/>
</dbReference>
<dbReference type="Gene3D" id="3.30.9.10">
    <property type="entry name" value="D-Amino Acid Oxidase, subunit A, domain 2"/>
    <property type="match status" value="1"/>
</dbReference>
<organism evidence="2 3">
    <name type="scientific">Paenibacillus lignilyticus</name>
    <dbReference type="NCBI Taxonomy" id="1172615"/>
    <lineage>
        <taxon>Bacteria</taxon>
        <taxon>Bacillati</taxon>
        <taxon>Bacillota</taxon>
        <taxon>Bacilli</taxon>
        <taxon>Bacillales</taxon>
        <taxon>Paenibacillaceae</taxon>
        <taxon>Paenibacillus</taxon>
    </lineage>
</organism>
<accession>A0ABS5C8R0</accession>
<dbReference type="Gene3D" id="3.50.50.60">
    <property type="entry name" value="FAD/NAD(P)-binding domain"/>
    <property type="match status" value="1"/>
</dbReference>
<gene>
    <name evidence="2" type="ORF">I8J30_06630</name>
</gene>
<dbReference type="Pfam" id="PF01266">
    <property type="entry name" value="DAO"/>
    <property type="match status" value="1"/>
</dbReference>
<dbReference type="SUPFAM" id="SSF51905">
    <property type="entry name" value="FAD/NAD(P)-binding domain"/>
    <property type="match status" value="1"/>
</dbReference>
<evidence type="ECO:0000313" key="2">
    <source>
        <dbReference type="EMBL" id="MBP3962377.1"/>
    </source>
</evidence>
<dbReference type="RefSeq" id="WP_210656536.1">
    <property type="nucleotide sequence ID" value="NZ_JAGKSP010000002.1"/>
</dbReference>
<reference evidence="2 3" key="1">
    <citation type="submission" date="2021-04" db="EMBL/GenBank/DDBJ databases">
        <title>Paenibacillus sp. DLE-14 whole genome sequence.</title>
        <authorList>
            <person name="Ham Y.J."/>
        </authorList>
    </citation>
    <scope>NUCLEOTIDE SEQUENCE [LARGE SCALE GENOMIC DNA]</scope>
    <source>
        <strain evidence="2 3">DLE-14</strain>
    </source>
</reference>
<dbReference type="InterPro" id="IPR006076">
    <property type="entry name" value="FAD-dep_OxRdtase"/>
</dbReference>
<comment type="caution">
    <text evidence="2">The sequence shown here is derived from an EMBL/GenBank/DDBJ whole genome shotgun (WGS) entry which is preliminary data.</text>
</comment>
<keyword evidence="3" id="KW-1185">Reference proteome</keyword>
<sequence>MKVLHKGHLYWPETLKNQATYPTLSGNAETEVVIIGGGMSGSICAYKLAQQGIQTVLLERGDIAGGSTTANTGLLQFCNDIMLCDLIDQIGEKDAVLFYKGCAEALVQLGEIAAELQADVGFGPKSSLYVASTEQDLPKLKREYETLKRHGFDVSYWEPEQIAAAFPFSKPGAIVTRGDAQLNPFRFVHAVIEAAVNRYELAVHEHTDVVSHETGADGTHVLRTASQAVIRAKHVIYAIGYEPEELHGQLIKSNLDRTYVIVTEPQTHLQPQYREYFIWETARPYFYMRITDDGRVIAGGYDEESPIPLEEKNARSEHANLLLTRVQAFYPSFDAPIAHEWNATFGSSRDNLPFVGEDPNWSGVYYCLGYGGNGTAYSMMGASILQAQITKTEHPLASIVALNRPSLQNV</sequence>
<feature type="domain" description="FAD dependent oxidoreductase" evidence="1">
    <location>
        <begin position="32"/>
        <end position="385"/>
    </location>
</feature>
<protein>
    <submittedName>
        <fullName evidence="2">FAD-binding oxidoreductase</fullName>
    </submittedName>
</protein>
<dbReference type="EMBL" id="JAGKSP010000002">
    <property type="protein sequence ID" value="MBP3962377.1"/>
    <property type="molecule type" value="Genomic_DNA"/>
</dbReference>
<proteinExistence type="predicted"/>
<evidence type="ECO:0000313" key="3">
    <source>
        <dbReference type="Proteomes" id="UP000673394"/>
    </source>
</evidence>
<dbReference type="InterPro" id="IPR036188">
    <property type="entry name" value="FAD/NAD-bd_sf"/>
</dbReference>
<dbReference type="Proteomes" id="UP000673394">
    <property type="component" value="Unassembled WGS sequence"/>
</dbReference>
<evidence type="ECO:0000259" key="1">
    <source>
        <dbReference type="Pfam" id="PF01266"/>
    </source>
</evidence>
<dbReference type="PANTHER" id="PTHR13847:SF201">
    <property type="entry name" value="PUTATIBE OXIDOREDUCTASE"/>
    <property type="match status" value="1"/>
</dbReference>
<name>A0ABS5C8R0_9BACL</name>